<dbReference type="PANTHER" id="PTHR36924:SF1">
    <property type="entry name" value="ANTITOXIN HIGA-1"/>
    <property type="match status" value="1"/>
</dbReference>
<dbReference type="InterPro" id="IPR010982">
    <property type="entry name" value="Lambda_DNA-bd_dom_sf"/>
</dbReference>
<keyword evidence="1" id="KW-0238">DNA-binding</keyword>
<name>A0A916SKQ0_9BURK</name>
<feature type="domain" description="HTH cro/C1-type" evidence="2">
    <location>
        <begin position="23"/>
        <end position="70"/>
    </location>
</feature>
<dbReference type="PANTHER" id="PTHR36924">
    <property type="entry name" value="ANTITOXIN HIGA-1"/>
    <property type="match status" value="1"/>
</dbReference>
<reference evidence="3" key="2">
    <citation type="submission" date="2020-09" db="EMBL/GenBank/DDBJ databases">
        <authorList>
            <person name="Sun Q."/>
            <person name="Zhou Y."/>
        </authorList>
    </citation>
    <scope>NUCLEOTIDE SEQUENCE</scope>
    <source>
        <strain evidence="3">CGMCC 1.15322</strain>
    </source>
</reference>
<organism evidence="3 4">
    <name type="scientific">Polaromonas eurypsychrophila</name>
    <dbReference type="NCBI Taxonomy" id="1614635"/>
    <lineage>
        <taxon>Bacteria</taxon>
        <taxon>Pseudomonadati</taxon>
        <taxon>Pseudomonadota</taxon>
        <taxon>Betaproteobacteria</taxon>
        <taxon>Burkholderiales</taxon>
        <taxon>Comamonadaceae</taxon>
        <taxon>Polaromonas</taxon>
    </lineage>
</organism>
<dbReference type="SMART" id="SM00530">
    <property type="entry name" value="HTH_XRE"/>
    <property type="match status" value="1"/>
</dbReference>
<evidence type="ECO:0000313" key="4">
    <source>
        <dbReference type="Proteomes" id="UP000620596"/>
    </source>
</evidence>
<comment type="caution">
    <text evidence="3">The sequence shown here is derived from an EMBL/GenBank/DDBJ whole genome shotgun (WGS) entry which is preliminary data.</text>
</comment>
<dbReference type="Proteomes" id="UP000620596">
    <property type="component" value="Unassembled WGS sequence"/>
</dbReference>
<dbReference type="PROSITE" id="PS50943">
    <property type="entry name" value="HTH_CROC1"/>
    <property type="match status" value="1"/>
</dbReference>
<dbReference type="InterPro" id="IPR001387">
    <property type="entry name" value="Cro/C1-type_HTH"/>
</dbReference>
<dbReference type="SUPFAM" id="SSF47413">
    <property type="entry name" value="lambda repressor-like DNA-binding domains"/>
    <property type="match status" value="1"/>
</dbReference>
<dbReference type="NCBIfam" id="TIGR02607">
    <property type="entry name" value="antidote_HigA"/>
    <property type="match status" value="1"/>
</dbReference>
<dbReference type="RefSeq" id="WP_188708954.1">
    <property type="nucleotide sequence ID" value="NZ_BMIG01000009.1"/>
</dbReference>
<evidence type="ECO:0000313" key="3">
    <source>
        <dbReference type="EMBL" id="GGB03958.1"/>
    </source>
</evidence>
<sequence>MIKNGMRPIHPGEILREEYLVPLNMTANALSKKLGVTASRINEIVKEERGITPETALRLERCFGGDAQSWMNLQTMYDLKIAEKAKAKAIMKEVEVMPNAEGFSLGA</sequence>
<accession>A0A916SKQ0</accession>
<keyword evidence="4" id="KW-1185">Reference proteome</keyword>
<dbReference type="Gene3D" id="1.10.260.40">
    <property type="entry name" value="lambda repressor-like DNA-binding domains"/>
    <property type="match status" value="1"/>
</dbReference>
<proteinExistence type="predicted"/>
<dbReference type="EMBL" id="BMIG01000009">
    <property type="protein sequence ID" value="GGB03958.1"/>
    <property type="molecule type" value="Genomic_DNA"/>
</dbReference>
<reference evidence="3" key="1">
    <citation type="journal article" date="2014" name="Int. J. Syst. Evol. Microbiol.">
        <title>Complete genome sequence of Corynebacterium casei LMG S-19264T (=DSM 44701T), isolated from a smear-ripened cheese.</title>
        <authorList>
            <consortium name="US DOE Joint Genome Institute (JGI-PGF)"/>
            <person name="Walter F."/>
            <person name="Albersmeier A."/>
            <person name="Kalinowski J."/>
            <person name="Ruckert C."/>
        </authorList>
    </citation>
    <scope>NUCLEOTIDE SEQUENCE</scope>
    <source>
        <strain evidence="3">CGMCC 1.15322</strain>
    </source>
</reference>
<dbReference type="Pfam" id="PF01381">
    <property type="entry name" value="HTH_3"/>
    <property type="match status" value="1"/>
</dbReference>
<protein>
    <submittedName>
        <fullName evidence="3">Transcriptional regulator</fullName>
    </submittedName>
</protein>
<dbReference type="InterPro" id="IPR013430">
    <property type="entry name" value="Toxin_antidote_HigA"/>
</dbReference>
<gene>
    <name evidence="3" type="ORF">GCM10011496_26150</name>
</gene>
<dbReference type="GO" id="GO:0003677">
    <property type="term" value="F:DNA binding"/>
    <property type="evidence" value="ECO:0007669"/>
    <property type="project" value="UniProtKB-KW"/>
</dbReference>
<dbReference type="AlphaFoldDB" id="A0A916SKQ0"/>
<evidence type="ECO:0000256" key="1">
    <source>
        <dbReference type="ARBA" id="ARBA00023125"/>
    </source>
</evidence>
<evidence type="ECO:0000259" key="2">
    <source>
        <dbReference type="PROSITE" id="PS50943"/>
    </source>
</evidence>
<dbReference type="CDD" id="cd00093">
    <property type="entry name" value="HTH_XRE"/>
    <property type="match status" value="1"/>
</dbReference>